<evidence type="ECO:0000313" key="1">
    <source>
        <dbReference type="EMBL" id="GGH75806.1"/>
    </source>
</evidence>
<protein>
    <submittedName>
        <fullName evidence="1">Uncharacterized protein</fullName>
    </submittedName>
</protein>
<sequence>MKYSKILAGCMLLLTQATAQKIDRKALVQRHNVHNTAFDSLGSLTVGNGEFAFTVDATGLQSFPALYANGVCLGTQSEWGWHSFPNTNNYNITEALKTYTLNGREVTYAVQGSKEGRAKEAVEYFRQNVHRLQLGNLGLVILLANGQPAQPKDIKNIDQTLDMWTGEIRSAFTVEGVAVKVFTVVHPEKDEVAVRIESPLLKQGRIKASLRFSFPTAAFLDGGTFYKEEGHTSEISSQADNSAVIRHQLDTTSYHAAFSWSNGPAKLSKSGAYYFELTPGKAATTFSFTCTFAPAYRKTELSKGYADAQKKSAASWASYWNKGAAVDFSGSADKRAAELERRVVLSQYLLRAQEAGNEPPQETGLTFNSWYGKPHLEMPWWHAAQYGLWNRTALLEKMMNWYSKPAVLANAKALAQRQGYEGIRWQKMTDPDGNESPSSVGAFLIWQQPHYIYFAELIYRDKPGKAALDKYRDLVLQTADFMVSFARYDSATHRYVLGKGIIPAQETFKAEETYNPSFELTYWYWALNVAQQWRTRSGMQPDARYDAVLKQLSALPQQDGIYYPTESAKDSYTNPKYRTDHPIVLGNMGMLAPVKDIDTAVMRRTFDWVWNNWNWPETWGWDFPLTAMSAVRLGLPEKAVEALLMPITTNTYLSNGHNYQDGRLRIYMPGNGGLLAAVAMMCAGYDGSTVKEPGIPKNGQWKVRWEGLQKMP</sequence>
<dbReference type="Proteomes" id="UP000627292">
    <property type="component" value="Unassembled WGS sequence"/>
</dbReference>
<name>A0A917J415_9BACT</name>
<dbReference type="SUPFAM" id="SSF48208">
    <property type="entry name" value="Six-hairpin glycosidases"/>
    <property type="match status" value="1"/>
</dbReference>
<evidence type="ECO:0000313" key="2">
    <source>
        <dbReference type="Proteomes" id="UP000627292"/>
    </source>
</evidence>
<comment type="caution">
    <text evidence="1">The sequence shown here is derived from an EMBL/GenBank/DDBJ whole genome shotgun (WGS) entry which is preliminary data.</text>
</comment>
<gene>
    <name evidence="1" type="ORF">GCM10011379_39750</name>
</gene>
<dbReference type="AlphaFoldDB" id="A0A917J415"/>
<proteinExistence type="predicted"/>
<accession>A0A917J415</accession>
<reference evidence="1" key="2">
    <citation type="submission" date="2020-09" db="EMBL/GenBank/DDBJ databases">
        <authorList>
            <person name="Sun Q."/>
            <person name="Zhou Y."/>
        </authorList>
    </citation>
    <scope>NUCLEOTIDE SEQUENCE</scope>
    <source>
        <strain evidence="1">CGMCC 1.15290</strain>
    </source>
</reference>
<dbReference type="InterPro" id="IPR008928">
    <property type="entry name" value="6-hairpin_glycosidase_sf"/>
</dbReference>
<dbReference type="GO" id="GO:0005975">
    <property type="term" value="P:carbohydrate metabolic process"/>
    <property type="evidence" value="ECO:0007669"/>
    <property type="project" value="InterPro"/>
</dbReference>
<dbReference type="EMBL" id="BMIB01000004">
    <property type="protein sequence ID" value="GGH75806.1"/>
    <property type="molecule type" value="Genomic_DNA"/>
</dbReference>
<organism evidence="1 2">
    <name type="scientific">Filimonas zeae</name>
    <dbReference type="NCBI Taxonomy" id="1737353"/>
    <lineage>
        <taxon>Bacteria</taxon>
        <taxon>Pseudomonadati</taxon>
        <taxon>Bacteroidota</taxon>
        <taxon>Chitinophagia</taxon>
        <taxon>Chitinophagales</taxon>
        <taxon>Chitinophagaceae</taxon>
        <taxon>Filimonas</taxon>
    </lineage>
</organism>
<dbReference type="InterPro" id="IPR012341">
    <property type="entry name" value="6hp_glycosidase-like_sf"/>
</dbReference>
<dbReference type="RefSeq" id="WP_188955612.1">
    <property type="nucleotide sequence ID" value="NZ_BMIB01000004.1"/>
</dbReference>
<dbReference type="Gene3D" id="1.50.10.10">
    <property type="match status" value="1"/>
</dbReference>
<keyword evidence="2" id="KW-1185">Reference proteome</keyword>
<reference evidence="1" key="1">
    <citation type="journal article" date="2014" name="Int. J. Syst. Evol. Microbiol.">
        <title>Complete genome sequence of Corynebacterium casei LMG S-19264T (=DSM 44701T), isolated from a smear-ripened cheese.</title>
        <authorList>
            <consortium name="US DOE Joint Genome Institute (JGI-PGF)"/>
            <person name="Walter F."/>
            <person name="Albersmeier A."/>
            <person name="Kalinowski J."/>
            <person name="Ruckert C."/>
        </authorList>
    </citation>
    <scope>NUCLEOTIDE SEQUENCE</scope>
    <source>
        <strain evidence="1">CGMCC 1.15290</strain>
    </source>
</reference>